<organism evidence="1 2">
    <name type="scientific">Moniliophthora roreri</name>
    <name type="common">Frosty pod rot fungus</name>
    <name type="synonym">Monilia roreri</name>
    <dbReference type="NCBI Taxonomy" id="221103"/>
    <lineage>
        <taxon>Eukaryota</taxon>
        <taxon>Fungi</taxon>
        <taxon>Dikarya</taxon>
        <taxon>Basidiomycota</taxon>
        <taxon>Agaricomycotina</taxon>
        <taxon>Agaricomycetes</taxon>
        <taxon>Agaricomycetidae</taxon>
        <taxon>Agaricales</taxon>
        <taxon>Marasmiineae</taxon>
        <taxon>Marasmiaceae</taxon>
        <taxon>Moniliophthora</taxon>
    </lineage>
</organism>
<dbReference type="AlphaFoldDB" id="A0A0W0F4G2"/>
<protein>
    <submittedName>
        <fullName evidence="1">Uncharacterized protein</fullName>
    </submittedName>
</protein>
<accession>A0A0W0F4G2</accession>
<sequence>MSFFEHSSHPSFHNSHFAAAQGNIYNIYNNSSSNTTQLRRKDRDGWPESVNNFEKIKMGNIKLLNTLRTQQLEMQIKDGSPDLGLQETNPFQIRIAQQNNMLKAVKVIRSVHTATIHGRGSEKFTVVNYRVVEGNGGNTYVVCKPEFDFWSQRRHAKLPQLFGVAHSFSPALIYHNAHVNAMDVLNHYETTPTIPAYLNILHLIDDEEVFSFAPEILEEFTPISYWEFEFSTQSFCYTLDFPINTHVNSQVQTSNNPQYCFTDYTGIWNYLRQPQIPPPALDNTLESRLDIISYVSQITGEYLDSISMLGRMDLNVDPLDIALDGLIPFSACFKKEWDNVRGPILASFQSLDLMLEWVPRWWKSTVDIEITNWKSVNSQVRISFLNWQQGGDFHFCFSLALPRDMKRHVRGAFLSQSFVFMKKSGIDLDSLQYCYLLDHIHFDIKGQFKPLSSSSATSSVSIYLFIDPLKTEMINGLPCLKYSPEGLFIHWSLNPDGPGTPVDVDEYGLPQIEIQMSFGSWWCIEDYKAVLDYLHSKGYDPYSTAYAEEQGYPLLTYRNVGEEVETETETSVEDVADVTASTAFNANNSFEVASHTSKLRQIKRIGSKIRRFVDSFAKREKKH</sequence>
<dbReference type="Proteomes" id="UP000054988">
    <property type="component" value="Unassembled WGS sequence"/>
</dbReference>
<reference evidence="1 2" key="1">
    <citation type="submission" date="2015-12" db="EMBL/GenBank/DDBJ databases">
        <title>Draft genome sequence of Moniliophthora roreri, the causal agent of frosty pod rot of cacao.</title>
        <authorList>
            <person name="Aime M.C."/>
            <person name="Diaz-Valderrama J.R."/>
            <person name="Kijpornyongpan T."/>
            <person name="Phillips-Mora W."/>
        </authorList>
    </citation>
    <scope>NUCLEOTIDE SEQUENCE [LARGE SCALE GENOMIC DNA]</scope>
    <source>
        <strain evidence="1 2">MCA 2952</strain>
    </source>
</reference>
<dbReference type="EMBL" id="LATX01002344">
    <property type="protein sequence ID" value="KTB31237.1"/>
    <property type="molecule type" value="Genomic_DNA"/>
</dbReference>
<gene>
    <name evidence="1" type="ORF">WG66_16187</name>
</gene>
<evidence type="ECO:0000313" key="2">
    <source>
        <dbReference type="Proteomes" id="UP000054988"/>
    </source>
</evidence>
<proteinExistence type="predicted"/>
<name>A0A0W0F4G2_MONRR</name>
<comment type="caution">
    <text evidence="1">The sequence shown here is derived from an EMBL/GenBank/DDBJ whole genome shotgun (WGS) entry which is preliminary data.</text>
</comment>
<evidence type="ECO:0000313" key="1">
    <source>
        <dbReference type="EMBL" id="KTB31237.1"/>
    </source>
</evidence>